<dbReference type="KEGG" id="gpa:GPA_22700"/>
<dbReference type="Pfam" id="PF11753">
    <property type="entry name" value="DUF3310"/>
    <property type="match status" value="1"/>
</dbReference>
<dbReference type="RefSeq" id="WP_015539861.1">
    <property type="nucleotide sequence ID" value="NC_021021.1"/>
</dbReference>
<evidence type="ECO:0000256" key="1">
    <source>
        <dbReference type="SAM" id="MobiDB-lite"/>
    </source>
</evidence>
<dbReference type="InterPro" id="IPR021739">
    <property type="entry name" value="SaV-like"/>
</dbReference>
<feature type="compositionally biased region" description="Basic and acidic residues" evidence="1">
    <location>
        <begin position="8"/>
        <end position="26"/>
    </location>
</feature>
<proteinExistence type="predicted"/>
<reference evidence="2 3" key="2">
    <citation type="submission" date="2010-03" db="EMBL/GenBank/DDBJ databases">
        <authorList>
            <person name="Pajon A."/>
        </authorList>
    </citation>
    <scope>NUCLEOTIDE SEQUENCE [LARGE SCALE GENOMIC DNA]</scope>
    <source>
        <strain evidence="3">7-10-1-b</strain>
    </source>
</reference>
<dbReference type="AlphaFoldDB" id="D6E9X0"/>
<keyword evidence="3" id="KW-1185">Reference proteome</keyword>
<accession>D6E9X0</accession>
<gene>
    <name evidence="2" type="ORF">GPA_22700</name>
</gene>
<dbReference type="EMBL" id="FP929047">
    <property type="protein sequence ID" value="CBL04517.1"/>
    <property type="molecule type" value="Genomic_DNA"/>
</dbReference>
<protein>
    <submittedName>
        <fullName evidence="2">Protein of unknwon function (DUF3310)</fullName>
    </submittedName>
</protein>
<dbReference type="PATRIC" id="fig|657308.3.peg.1783"/>
<feature type="region of interest" description="Disordered" evidence="1">
    <location>
        <begin position="1"/>
        <end position="26"/>
    </location>
</feature>
<organism evidence="2 3">
    <name type="scientific">Gordonibacter pamelaeae 7-10-1-b</name>
    <dbReference type="NCBI Taxonomy" id="657308"/>
    <lineage>
        <taxon>Bacteria</taxon>
        <taxon>Bacillati</taxon>
        <taxon>Actinomycetota</taxon>
        <taxon>Coriobacteriia</taxon>
        <taxon>Eggerthellales</taxon>
        <taxon>Eggerthellaceae</taxon>
        <taxon>Gordonibacter</taxon>
    </lineage>
</organism>
<sequence length="95" mass="10621">MANMVYGEGERAPMKEEAPSPFDPVERPEHYVQGSVECIDAIKAATAGLGGFEGYCAGNAVKYLWRWHRKGGVQDLRKARWYLDRLIASAEGFRS</sequence>
<evidence type="ECO:0000313" key="2">
    <source>
        <dbReference type="EMBL" id="CBL04517.1"/>
    </source>
</evidence>
<reference evidence="2 3" key="1">
    <citation type="submission" date="2010-03" db="EMBL/GenBank/DDBJ databases">
        <title>The genome sequence of Gordonibacter pamelaeae 7-10-1-bT.</title>
        <authorList>
            <consortium name="metaHIT consortium -- http://www.metahit.eu/"/>
            <person name="Pajon A."/>
            <person name="Turner K."/>
            <person name="Parkhill J."/>
            <person name="Timmis K."/>
            <person name="Oxley A."/>
            <person name="Wurdemann D."/>
        </authorList>
    </citation>
    <scope>NUCLEOTIDE SEQUENCE [LARGE SCALE GENOMIC DNA]</scope>
    <source>
        <strain evidence="3">7-10-1-b</strain>
    </source>
</reference>
<name>D6E9X0_9ACTN</name>
<dbReference type="BioCyc" id="GPAM657308:GPA_RS10595-MONOMER"/>
<evidence type="ECO:0000313" key="3">
    <source>
        <dbReference type="Proteomes" id="UP000008805"/>
    </source>
</evidence>
<dbReference type="HOGENOM" id="CLU_145435_2_1_11"/>
<dbReference type="Proteomes" id="UP000008805">
    <property type="component" value="Chromosome"/>
</dbReference>